<feature type="domain" description="WYL" evidence="1">
    <location>
        <begin position="156"/>
        <end position="224"/>
    </location>
</feature>
<dbReference type="Proteomes" id="UP000634667">
    <property type="component" value="Unassembled WGS sequence"/>
</dbReference>
<dbReference type="EMBL" id="BMYR01000004">
    <property type="protein sequence ID" value="GGW57311.1"/>
    <property type="molecule type" value="Genomic_DNA"/>
</dbReference>
<proteinExistence type="predicted"/>
<dbReference type="InterPro" id="IPR051534">
    <property type="entry name" value="CBASS_pafABC_assoc_protein"/>
</dbReference>
<dbReference type="Pfam" id="PF25583">
    <property type="entry name" value="WCX"/>
    <property type="match status" value="1"/>
</dbReference>
<dbReference type="Pfam" id="PF13280">
    <property type="entry name" value="WYL"/>
    <property type="match status" value="1"/>
</dbReference>
<evidence type="ECO:0000313" key="3">
    <source>
        <dbReference type="EMBL" id="GGW57311.1"/>
    </source>
</evidence>
<keyword evidence="4" id="KW-1185">Reference proteome</keyword>
<name>A0ABQ2WL27_9ALTE</name>
<evidence type="ECO:0000259" key="1">
    <source>
        <dbReference type="Pfam" id="PF13280"/>
    </source>
</evidence>
<evidence type="ECO:0008006" key="5">
    <source>
        <dbReference type="Google" id="ProtNLM"/>
    </source>
</evidence>
<dbReference type="PANTHER" id="PTHR34580">
    <property type="match status" value="1"/>
</dbReference>
<feature type="domain" description="WCX" evidence="2">
    <location>
        <begin position="254"/>
        <end position="329"/>
    </location>
</feature>
<accession>A0ABQ2WL27</accession>
<dbReference type="PANTHER" id="PTHR34580:SF1">
    <property type="entry name" value="PROTEIN PAFC"/>
    <property type="match status" value="1"/>
</dbReference>
<reference evidence="4" key="1">
    <citation type="journal article" date="2019" name="Int. J. Syst. Evol. Microbiol.">
        <title>The Global Catalogue of Microorganisms (GCM) 10K type strain sequencing project: providing services to taxonomists for standard genome sequencing and annotation.</title>
        <authorList>
            <consortium name="The Broad Institute Genomics Platform"/>
            <consortium name="The Broad Institute Genome Sequencing Center for Infectious Disease"/>
            <person name="Wu L."/>
            <person name="Ma J."/>
        </authorList>
    </citation>
    <scope>NUCLEOTIDE SEQUENCE [LARGE SCALE GENOMIC DNA]</scope>
    <source>
        <strain evidence="4">KCTC 23723</strain>
    </source>
</reference>
<evidence type="ECO:0000259" key="2">
    <source>
        <dbReference type="Pfam" id="PF25583"/>
    </source>
</evidence>
<dbReference type="InterPro" id="IPR026881">
    <property type="entry name" value="WYL_dom"/>
</dbReference>
<sequence length="337" mass="37419">MPSNKNNASISRQWEVLQMIPKHGKGISVSEIHDKLGANGFDVTRRTVDRDLIDLSIPFPIYCNKEGNAQYWRWMEDKTSDIPGVSVADAMILQLVEGTLKTILPDTMLQGLKDRFDLAKRKINALDGSNSKGLLADKIAVISPALPLTPPTTPAEHYEAVQQAMTEDKQLAVVYTAIHDQVQKEYQINPLGLVQRGHITYLVATIGDYIDERLFALHRFQSLTLTDTPLKTLDGFSLAKYVQSGAMQFGSGNAIKLVARVNQHLAKILHEAPLSQDMQLSPIEDGWFELSATIIDGWQIQWWILSHSLAIEVLSPPELRQDIIAKIQGTAALYAAG</sequence>
<organism evidence="3 4">
    <name type="scientific">Alishewanella tabrizica</name>
    <dbReference type="NCBI Taxonomy" id="671278"/>
    <lineage>
        <taxon>Bacteria</taxon>
        <taxon>Pseudomonadati</taxon>
        <taxon>Pseudomonadota</taxon>
        <taxon>Gammaproteobacteria</taxon>
        <taxon>Alteromonadales</taxon>
        <taxon>Alteromonadaceae</taxon>
        <taxon>Alishewanella</taxon>
    </lineage>
</organism>
<evidence type="ECO:0000313" key="4">
    <source>
        <dbReference type="Proteomes" id="UP000634667"/>
    </source>
</evidence>
<dbReference type="InterPro" id="IPR036390">
    <property type="entry name" value="WH_DNA-bd_sf"/>
</dbReference>
<dbReference type="InterPro" id="IPR057727">
    <property type="entry name" value="WCX_dom"/>
</dbReference>
<dbReference type="RefSeq" id="WP_189481454.1">
    <property type="nucleotide sequence ID" value="NZ_BMYR01000004.1"/>
</dbReference>
<dbReference type="SUPFAM" id="SSF46785">
    <property type="entry name" value="Winged helix' DNA-binding domain"/>
    <property type="match status" value="1"/>
</dbReference>
<dbReference type="PROSITE" id="PS52050">
    <property type="entry name" value="WYL"/>
    <property type="match status" value="1"/>
</dbReference>
<protein>
    <recommendedName>
        <fullName evidence="5">WYL domain-containing protein</fullName>
    </recommendedName>
</protein>
<comment type="caution">
    <text evidence="3">The sequence shown here is derived from an EMBL/GenBank/DDBJ whole genome shotgun (WGS) entry which is preliminary data.</text>
</comment>
<gene>
    <name evidence="3" type="ORF">GCM10008111_11730</name>
</gene>